<dbReference type="InterPro" id="IPR000195">
    <property type="entry name" value="Rab-GAP-TBC_dom"/>
</dbReference>
<evidence type="ECO:0000256" key="11">
    <source>
        <dbReference type="SAM" id="MobiDB-lite"/>
    </source>
</evidence>
<dbReference type="GO" id="GO:0031267">
    <property type="term" value="F:small GTPase binding"/>
    <property type="evidence" value="ECO:0007669"/>
    <property type="project" value="TreeGrafter"/>
</dbReference>
<dbReference type="FunFam" id="1.10.472.80:FF:000019">
    <property type="entry name" value="USP6 N-terminal like"/>
    <property type="match status" value="1"/>
</dbReference>
<keyword evidence="7" id="KW-0968">Cytoplasmic vesicle</keyword>
<dbReference type="Gene3D" id="1.10.472.80">
    <property type="entry name" value="Ypt/Rab-GAP domain of gyp1p, domain 3"/>
    <property type="match status" value="1"/>
</dbReference>
<evidence type="ECO:0000256" key="2">
    <source>
        <dbReference type="ARBA" id="ARBA00004555"/>
    </source>
</evidence>
<dbReference type="SMART" id="SM00164">
    <property type="entry name" value="TBC"/>
    <property type="match status" value="1"/>
</dbReference>
<protein>
    <recommendedName>
        <fullName evidence="10">USP6 N-terminal-like protein</fullName>
    </recommendedName>
</protein>
<evidence type="ECO:0000256" key="9">
    <source>
        <dbReference type="ARBA" id="ARBA00064037"/>
    </source>
</evidence>
<keyword evidence="4" id="KW-0597">Phosphoprotein</keyword>
<dbReference type="Gene3D" id="1.10.10.750">
    <property type="entry name" value="Ypt/Rab-GAP domain of gyp1p, domain 1"/>
    <property type="match status" value="1"/>
</dbReference>
<name>A0A8T3E701_9TELE</name>
<comment type="function">
    <text evidence="8">Acts as a GTPase-activating protein for RAB5A and RAB43. Involved in receptor trafficking. In complex with EPS8 inhibits internalization of EGFR. Involved in retrograde transport from the endocytic pathway to the Golgi apparatus. Involved in the transport of Shiga toxin from early and recycling endosomes to the trans-Golgi network. Required for structural integrity of the Golgi complex.</text>
</comment>
<proteinExistence type="predicted"/>
<evidence type="ECO:0000256" key="10">
    <source>
        <dbReference type="ARBA" id="ARBA00070172"/>
    </source>
</evidence>
<dbReference type="GO" id="GO:0031410">
    <property type="term" value="C:cytoplasmic vesicle"/>
    <property type="evidence" value="ECO:0007669"/>
    <property type="project" value="UniProtKB-SubCell"/>
</dbReference>
<feature type="compositionally biased region" description="Pro residues" evidence="11">
    <location>
        <begin position="522"/>
        <end position="531"/>
    </location>
</feature>
<feature type="compositionally biased region" description="Pro residues" evidence="11">
    <location>
        <begin position="503"/>
        <end position="515"/>
    </location>
</feature>
<organism evidence="13 14">
    <name type="scientific">Albula goreensis</name>
    <dbReference type="NCBI Taxonomy" id="1534307"/>
    <lineage>
        <taxon>Eukaryota</taxon>
        <taxon>Metazoa</taxon>
        <taxon>Chordata</taxon>
        <taxon>Craniata</taxon>
        <taxon>Vertebrata</taxon>
        <taxon>Euteleostomi</taxon>
        <taxon>Actinopterygii</taxon>
        <taxon>Neopterygii</taxon>
        <taxon>Teleostei</taxon>
        <taxon>Albuliformes</taxon>
        <taxon>Albulidae</taxon>
        <taxon>Albula</taxon>
    </lineage>
</organism>
<feature type="compositionally biased region" description="Acidic residues" evidence="11">
    <location>
        <begin position="448"/>
        <end position="462"/>
    </location>
</feature>
<evidence type="ECO:0000313" key="13">
    <source>
        <dbReference type="EMBL" id="KAI1903986.1"/>
    </source>
</evidence>
<dbReference type="PANTHER" id="PTHR47219">
    <property type="entry name" value="RAB GTPASE-ACTIVATING PROTEIN 1-LIKE"/>
    <property type="match status" value="1"/>
</dbReference>
<keyword evidence="5" id="KW-0007">Acetylation</keyword>
<evidence type="ECO:0000259" key="12">
    <source>
        <dbReference type="PROSITE" id="PS50086"/>
    </source>
</evidence>
<comment type="caution">
    <text evidence="13">The sequence shown here is derived from an EMBL/GenBank/DDBJ whole genome shotgun (WGS) entry which is preliminary data.</text>
</comment>
<gene>
    <name evidence="13" type="ORF">AGOR_G00001040</name>
</gene>
<feature type="compositionally biased region" description="Polar residues" evidence="11">
    <location>
        <begin position="604"/>
        <end position="613"/>
    </location>
</feature>
<keyword evidence="3" id="KW-0343">GTPase activation</keyword>
<dbReference type="Pfam" id="PF00566">
    <property type="entry name" value="RabGAP-TBC"/>
    <property type="match status" value="1"/>
</dbReference>
<feature type="domain" description="Rab-GAP TBC" evidence="12">
    <location>
        <begin position="99"/>
        <end position="291"/>
    </location>
</feature>
<dbReference type="InterPro" id="IPR050302">
    <property type="entry name" value="Rab_GAP_TBC_domain"/>
</dbReference>
<dbReference type="AlphaFoldDB" id="A0A8T3E701"/>
<evidence type="ECO:0000256" key="8">
    <source>
        <dbReference type="ARBA" id="ARBA00059926"/>
    </source>
</evidence>
<evidence type="ECO:0000256" key="3">
    <source>
        <dbReference type="ARBA" id="ARBA00022468"/>
    </source>
</evidence>
<sequence>MKKDIDTLIAEERAEIISKYDKGRDEGVDIDPWEDADYTIYKFTDRFGFLHEKELPTPSAIEEKQKQLEIERVEKWLKMVKKWDKYRNSERMFRRVYKGIPLQLRGQVWSLLLDVEKVKMENAGKYEKMKEQARNFSTEIKQIDLDVNRTFRNHIMFMDRFGVKQQALFQVLSAYSVYNTEVSYCQGMSQIAAILLMYMNEEDAFWALSQLLTNQKHAMHGFFIPGFPKLQRFQAHHDHILSRHMGKLKKHLDKEQMYTGIYTTKWFLQCFIERTPFTLTLRLWDIYILEGERILTAMAYTVLKLHKKRMLKMSLEDLREFLQEKIASSFLLSDDMVVEQLQASMAELRKLKMDLPPPAKPDELPKHPLGLERPVLLTPLKPPPQQAANGKTESPPSGEPTPAPVPAPAPSPVLTPASAPPPPLPSPKPVLVHSQAEPPQSTAPEPPQEAEPEQGGVEDDSGEWPPPYEPPEIDSEVVQLPPPELDLPELDPPPPIFDEDVQGPPPPPALAPPEPQHSAPLRSPPTLPVPSPSGDRRPSNISQYDNMTEGEEDRYLGRLLEMAASLPEPSAASDSAPLPRPPQLVTCLKPKPYPPTPPTRHHFSQASPQSPTQDLEREGGGPGVSLPQPPHSDRSSPVRSPPPLPHKPKIPSDLSPLAGKDREGKGPKRALMPPSAPKPSGQTATVPPVCSDPDFQRTHPTSSPQLPKSVTF</sequence>
<feature type="compositionally biased region" description="Pro residues" evidence="11">
    <location>
        <begin position="397"/>
        <end position="428"/>
    </location>
</feature>
<feature type="region of interest" description="Disordered" evidence="11">
    <location>
        <begin position="374"/>
        <end position="712"/>
    </location>
</feature>
<evidence type="ECO:0000256" key="4">
    <source>
        <dbReference type="ARBA" id="ARBA00022553"/>
    </source>
</evidence>
<dbReference type="FunFam" id="1.10.10.750:FF:000001">
    <property type="entry name" value="TBC1 domain family member 10A"/>
    <property type="match status" value="1"/>
</dbReference>
<comment type="subcellular location">
    <subcellularLocation>
        <location evidence="1">Cytoplasmic vesicle</location>
    </subcellularLocation>
    <subcellularLocation>
        <location evidence="2">Golgi apparatus</location>
    </subcellularLocation>
</comment>
<dbReference type="OrthoDB" id="294251at2759"/>
<feature type="compositionally biased region" description="Polar residues" evidence="11">
    <location>
        <begin position="698"/>
        <end position="712"/>
    </location>
</feature>
<dbReference type="Gene3D" id="1.10.8.270">
    <property type="entry name" value="putative rabgap domain of human tbc1 domain family member 14 like domains"/>
    <property type="match status" value="1"/>
</dbReference>
<accession>A0A8T3E701</accession>
<dbReference type="InterPro" id="IPR035969">
    <property type="entry name" value="Rab-GAP_TBC_sf"/>
</dbReference>
<keyword evidence="14" id="KW-1185">Reference proteome</keyword>
<dbReference type="PROSITE" id="PS50086">
    <property type="entry name" value="TBC_RABGAP"/>
    <property type="match status" value="1"/>
</dbReference>
<dbReference type="GO" id="GO:0005794">
    <property type="term" value="C:Golgi apparatus"/>
    <property type="evidence" value="ECO:0007669"/>
    <property type="project" value="UniProtKB-SubCell"/>
</dbReference>
<comment type="subunit">
    <text evidence="9">Interacts with EPS8.</text>
</comment>
<evidence type="ECO:0000256" key="6">
    <source>
        <dbReference type="ARBA" id="ARBA00023034"/>
    </source>
</evidence>
<keyword evidence="6" id="KW-0333">Golgi apparatus</keyword>
<dbReference type="FunFam" id="1.10.8.270:FF:000010">
    <property type="entry name" value="Putative USP6 N-terminal-like protein"/>
    <property type="match status" value="1"/>
</dbReference>
<dbReference type="GO" id="GO:0005096">
    <property type="term" value="F:GTPase activator activity"/>
    <property type="evidence" value="ECO:0007669"/>
    <property type="project" value="UniProtKB-KW"/>
</dbReference>
<evidence type="ECO:0000256" key="7">
    <source>
        <dbReference type="ARBA" id="ARBA00023329"/>
    </source>
</evidence>
<evidence type="ECO:0000313" key="14">
    <source>
        <dbReference type="Proteomes" id="UP000829720"/>
    </source>
</evidence>
<dbReference type="EMBL" id="JAERUA010000001">
    <property type="protein sequence ID" value="KAI1903986.1"/>
    <property type="molecule type" value="Genomic_DNA"/>
</dbReference>
<dbReference type="SUPFAM" id="SSF47923">
    <property type="entry name" value="Ypt/Rab-GAP domain of gyp1p"/>
    <property type="match status" value="2"/>
</dbReference>
<evidence type="ECO:0000256" key="5">
    <source>
        <dbReference type="ARBA" id="ARBA00022990"/>
    </source>
</evidence>
<reference evidence="13" key="1">
    <citation type="submission" date="2021-01" db="EMBL/GenBank/DDBJ databases">
        <authorList>
            <person name="Zahm M."/>
            <person name="Roques C."/>
            <person name="Cabau C."/>
            <person name="Klopp C."/>
            <person name="Donnadieu C."/>
            <person name="Jouanno E."/>
            <person name="Lampietro C."/>
            <person name="Louis A."/>
            <person name="Herpin A."/>
            <person name="Echchiki A."/>
            <person name="Berthelot C."/>
            <person name="Parey E."/>
            <person name="Roest-Crollius H."/>
            <person name="Braasch I."/>
            <person name="Postlethwait J."/>
            <person name="Bobe J."/>
            <person name="Montfort J."/>
            <person name="Bouchez O."/>
            <person name="Begum T."/>
            <person name="Mejri S."/>
            <person name="Adams A."/>
            <person name="Chen W.-J."/>
            <person name="Guiguen Y."/>
        </authorList>
    </citation>
    <scope>NUCLEOTIDE SEQUENCE</scope>
    <source>
        <tissue evidence="13">Blood</tissue>
    </source>
</reference>
<dbReference type="Proteomes" id="UP000829720">
    <property type="component" value="Unassembled WGS sequence"/>
</dbReference>
<dbReference type="PANTHER" id="PTHR47219:SF25">
    <property type="entry name" value="RAB-GAP TBC DOMAIN-CONTAINING PROTEIN"/>
    <property type="match status" value="1"/>
</dbReference>
<evidence type="ECO:0000256" key="1">
    <source>
        <dbReference type="ARBA" id="ARBA00004541"/>
    </source>
</evidence>
<feature type="compositionally biased region" description="Pro residues" evidence="11">
    <location>
        <begin position="480"/>
        <end position="496"/>
    </location>
</feature>